<feature type="region of interest" description="Disordered" evidence="1">
    <location>
        <begin position="81"/>
        <end position="121"/>
    </location>
</feature>
<reference evidence="2" key="1">
    <citation type="submission" date="2018-11" db="EMBL/GenBank/DDBJ databases">
        <authorList>
            <consortium name="Pathogen Informatics"/>
        </authorList>
    </citation>
    <scope>NUCLEOTIDE SEQUENCE</scope>
</reference>
<dbReference type="EMBL" id="CAAALY010268538">
    <property type="protein sequence ID" value="VEL41247.1"/>
    <property type="molecule type" value="Genomic_DNA"/>
</dbReference>
<evidence type="ECO:0000313" key="3">
    <source>
        <dbReference type="Proteomes" id="UP000784294"/>
    </source>
</evidence>
<evidence type="ECO:0000256" key="1">
    <source>
        <dbReference type="SAM" id="MobiDB-lite"/>
    </source>
</evidence>
<dbReference type="Proteomes" id="UP000784294">
    <property type="component" value="Unassembled WGS sequence"/>
</dbReference>
<gene>
    <name evidence="2" type="ORF">PXEA_LOCUS34687</name>
</gene>
<dbReference type="AlphaFoldDB" id="A0A448XNS6"/>
<sequence length="293" mass="31565">MRSVVDTILTRLSAATTNNIIGSKSPVNLSSPCRLVWRCSYPDAWPSLIGGVTGWAATGLWARPRRFTVVDGDIGDGIVEDASSSSLSKDGKSAGNTPPRPNVAYNSGYGPGGNKAPSSPIKRDSGLTFFYPLVPKASQGPAAPWHRLPPALFSSNSSLPTNKIVHGSSSVTSSGPAGVRELWTQSGIAGSPNLNQPVMLNTRRPPARLPSMRERDAINSHTGIREGTNHSFQSQDLYHRQVKTECKNEPSLFLQLPVIIPKWGLLENRPYAELVESLFFLPATLISIFNHAA</sequence>
<organism evidence="2 3">
    <name type="scientific">Protopolystoma xenopodis</name>
    <dbReference type="NCBI Taxonomy" id="117903"/>
    <lineage>
        <taxon>Eukaryota</taxon>
        <taxon>Metazoa</taxon>
        <taxon>Spiralia</taxon>
        <taxon>Lophotrochozoa</taxon>
        <taxon>Platyhelminthes</taxon>
        <taxon>Monogenea</taxon>
        <taxon>Polyopisthocotylea</taxon>
        <taxon>Polystomatidea</taxon>
        <taxon>Polystomatidae</taxon>
        <taxon>Protopolystoma</taxon>
    </lineage>
</organism>
<keyword evidence="3" id="KW-1185">Reference proteome</keyword>
<evidence type="ECO:0000313" key="2">
    <source>
        <dbReference type="EMBL" id="VEL41247.1"/>
    </source>
</evidence>
<proteinExistence type="predicted"/>
<accession>A0A448XNS6</accession>
<name>A0A448XNS6_9PLAT</name>
<comment type="caution">
    <text evidence="2">The sequence shown here is derived from an EMBL/GenBank/DDBJ whole genome shotgun (WGS) entry which is preliminary data.</text>
</comment>
<protein>
    <submittedName>
        <fullName evidence="2">Uncharacterized protein</fullName>
    </submittedName>
</protein>